<gene>
    <name evidence="1" type="ORF">C0Q70_02543</name>
</gene>
<evidence type="ECO:0000313" key="2">
    <source>
        <dbReference type="Proteomes" id="UP000245119"/>
    </source>
</evidence>
<keyword evidence="2" id="KW-1185">Reference proteome</keyword>
<sequence>MQRERERLTLLEERCEITEEGGLPQGGGETQGGGKCGCGTETDLHNKRTSGRAFFKQGGWSRFLGSDSHWDYQLQLGADVNTKVVETTKRLL</sequence>
<dbReference type="EMBL" id="PZQS01000002">
    <property type="protein sequence ID" value="PVD35580.1"/>
    <property type="molecule type" value="Genomic_DNA"/>
</dbReference>
<accession>A0A2T7PQA9</accession>
<comment type="caution">
    <text evidence="1">The sequence shown here is derived from an EMBL/GenBank/DDBJ whole genome shotgun (WGS) entry which is preliminary data.</text>
</comment>
<protein>
    <submittedName>
        <fullName evidence="1">Uncharacterized protein</fullName>
    </submittedName>
</protein>
<dbReference type="Proteomes" id="UP000245119">
    <property type="component" value="Linkage Group LG2"/>
</dbReference>
<name>A0A2T7PQA9_POMCA</name>
<evidence type="ECO:0000313" key="1">
    <source>
        <dbReference type="EMBL" id="PVD35580.1"/>
    </source>
</evidence>
<proteinExistence type="predicted"/>
<organism evidence="1 2">
    <name type="scientific">Pomacea canaliculata</name>
    <name type="common">Golden apple snail</name>
    <dbReference type="NCBI Taxonomy" id="400727"/>
    <lineage>
        <taxon>Eukaryota</taxon>
        <taxon>Metazoa</taxon>
        <taxon>Spiralia</taxon>
        <taxon>Lophotrochozoa</taxon>
        <taxon>Mollusca</taxon>
        <taxon>Gastropoda</taxon>
        <taxon>Caenogastropoda</taxon>
        <taxon>Architaenioglossa</taxon>
        <taxon>Ampullarioidea</taxon>
        <taxon>Ampullariidae</taxon>
        <taxon>Pomacea</taxon>
    </lineage>
</organism>
<reference evidence="1 2" key="1">
    <citation type="submission" date="2018-04" db="EMBL/GenBank/DDBJ databases">
        <title>The genome of golden apple snail Pomacea canaliculata provides insight into stress tolerance and invasive adaptation.</title>
        <authorList>
            <person name="Liu C."/>
            <person name="Liu B."/>
            <person name="Ren Y."/>
            <person name="Zhang Y."/>
            <person name="Wang H."/>
            <person name="Li S."/>
            <person name="Jiang F."/>
            <person name="Yin L."/>
            <person name="Zhang G."/>
            <person name="Qian W."/>
            <person name="Fan W."/>
        </authorList>
    </citation>
    <scope>NUCLEOTIDE SEQUENCE [LARGE SCALE GENOMIC DNA]</scope>
    <source>
        <strain evidence="1">SZHN2017</strain>
        <tissue evidence="1">Muscle</tissue>
    </source>
</reference>
<dbReference type="AlphaFoldDB" id="A0A2T7PQA9"/>